<dbReference type="InterPro" id="IPR018977">
    <property type="entry name" value="NurA_domain"/>
</dbReference>
<evidence type="ECO:0000259" key="2">
    <source>
        <dbReference type="SMART" id="SM00933"/>
    </source>
</evidence>
<reference evidence="3 4" key="1">
    <citation type="submission" date="2015-09" db="EMBL/GenBank/DDBJ databases">
        <title>Identification and resolution of microdiversity through metagenomic sequencing of parallel consortia.</title>
        <authorList>
            <person name="Nelson W.C."/>
            <person name="Romine M.F."/>
            <person name="Lindemann S.R."/>
        </authorList>
    </citation>
    <scope>NUCLEOTIDE SEQUENCE [LARGE SCALE GENOMIC DNA]</scope>
    <source>
        <strain evidence="3">Ana</strain>
    </source>
</reference>
<dbReference type="AlphaFoldDB" id="A0A0N8KN56"/>
<dbReference type="PATRIC" id="fig|1666911.3.peg.5355"/>
<proteinExistence type="predicted"/>
<gene>
    <name evidence="3" type="ORF">HLUCCA11_10150</name>
</gene>
<accession>A0A0N8KN56</accession>
<comment type="caution">
    <text evidence="3">The sequence shown here is derived from an EMBL/GenBank/DDBJ whole genome shotgun (WGS) entry which is preliminary data.</text>
</comment>
<evidence type="ECO:0000313" key="4">
    <source>
        <dbReference type="Proteomes" id="UP000050465"/>
    </source>
</evidence>
<dbReference type="SMART" id="SM00933">
    <property type="entry name" value="NurA"/>
    <property type="match status" value="1"/>
</dbReference>
<evidence type="ECO:0000256" key="1">
    <source>
        <dbReference type="SAM" id="Coils"/>
    </source>
</evidence>
<sequence>MLDLSKLARQMQGISTHLAQEAEAARTRVDIAQTLMQQATQRQVELTTQRQAYEHRLLFAAAEPIEPLDTRIPLATPPAAHTVISSDGSQISPSHHEIAYCYLLNISRVAIHYGQNRYPLLDNLPEVIYRPEDLYASRQWGISTEEWMGYKRTAAEAVMLGELGTETTAQNAAQNAAQNVTQNAAPNTNIPVLAMTDGSLIYWFLEQIPAKARDEILNPVLESWDRLRTAKVPVMGYISASRSGEALNFLRLQACPYETPDCLTHCEDDRGQMPCQRFFPLRDVTLWAMSLAPGERGPLWKSSADILSCYGDHAVYFCYVHVGAEVARVEFPQWVVEDSELLNSALSLMLAQVQKGFGYPVALAEAHNQAVVRGGDRTRFFTLLEQQMIRAGLQNIGTSFKEARKRGSIA</sequence>
<dbReference type="Pfam" id="PF09376">
    <property type="entry name" value="NurA"/>
    <property type="match status" value="1"/>
</dbReference>
<dbReference type="STRING" id="1666911.HLUCCA11_10150"/>
<feature type="domain" description="NurA" evidence="2">
    <location>
        <begin position="81"/>
        <end position="372"/>
    </location>
</feature>
<keyword evidence="1" id="KW-0175">Coiled coil</keyword>
<dbReference type="EMBL" id="LJZR01000011">
    <property type="protein sequence ID" value="KPQ35602.1"/>
    <property type="molecule type" value="Genomic_DNA"/>
</dbReference>
<feature type="coiled-coil region" evidence="1">
    <location>
        <begin position="22"/>
        <end position="56"/>
    </location>
</feature>
<protein>
    <submittedName>
        <fullName evidence="3">NurA domain</fullName>
    </submittedName>
</protein>
<organism evidence="3 4">
    <name type="scientific">Phormidesmis priestleyi Ana</name>
    <dbReference type="NCBI Taxonomy" id="1666911"/>
    <lineage>
        <taxon>Bacteria</taxon>
        <taxon>Bacillati</taxon>
        <taxon>Cyanobacteriota</taxon>
        <taxon>Cyanophyceae</taxon>
        <taxon>Leptolyngbyales</taxon>
        <taxon>Leptolyngbyaceae</taxon>
        <taxon>Phormidesmis</taxon>
    </lineage>
</organism>
<dbReference type="Proteomes" id="UP000050465">
    <property type="component" value="Unassembled WGS sequence"/>
</dbReference>
<name>A0A0N8KN56_9CYAN</name>
<evidence type="ECO:0000313" key="3">
    <source>
        <dbReference type="EMBL" id="KPQ35602.1"/>
    </source>
</evidence>